<feature type="region of interest" description="Disordered" evidence="1">
    <location>
        <begin position="1"/>
        <end position="163"/>
    </location>
</feature>
<accession>G4TX81</accession>
<organism evidence="2 3">
    <name type="scientific">Serendipita indica (strain DSM 11827)</name>
    <name type="common">Root endophyte fungus</name>
    <name type="synonym">Piriformospora indica</name>
    <dbReference type="NCBI Taxonomy" id="1109443"/>
    <lineage>
        <taxon>Eukaryota</taxon>
        <taxon>Fungi</taxon>
        <taxon>Dikarya</taxon>
        <taxon>Basidiomycota</taxon>
        <taxon>Agaricomycotina</taxon>
        <taxon>Agaricomycetes</taxon>
        <taxon>Sebacinales</taxon>
        <taxon>Serendipitaceae</taxon>
        <taxon>Serendipita</taxon>
    </lineage>
</organism>
<comment type="caution">
    <text evidence="2">The sequence shown here is derived from an EMBL/GenBank/DDBJ whole genome shotgun (WGS) entry which is preliminary data.</text>
</comment>
<feature type="compositionally biased region" description="Low complexity" evidence="1">
    <location>
        <begin position="20"/>
        <end position="29"/>
    </location>
</feature>
<evidence type="ECO:0000256" key="1">
    <source>
        <dbReference type="SAM" id="MobiDB-lite"/>
    </source>
</evidence>
<dbReference type="AlphaFoldDB" id="G4TX81"/>
<feature type="compositionally biased region" description="Polar residues" evidence="1">
    <location>
        <begin position="36"/>
        <end position="52"/>
    </location>
</feature>
<feature type="compositionally biased region" description="Polar residues" evidence="1">
    <location>
        <begin position="145"/>
        <end position="163"/>
    </location>
</feature>
<dbReference type="Gene3D" id="3.10.450.50">
    <property type="match status" value="1"/>
</dbReference>
<protein>
    <submittedName>
        <fullName evidence="2">Uncharacterized protein</fullName>
    </submittedName>
</protein>
<evidence type="ECO:0000313" key="3">
    <source>
        <dbReference type="Proteomes" id="UP000007148"/>
    </source>
</evidence>
<dbReference type="OrthoDB" id="10300429at2759"/>
<feature type="compositionally biased region" description="Basic and acidic residues" evidence="1">
    <location>
        <begin position="57"/>
        <end position="68"/>
    </location>
</feature>
<keyword evidence="3" id="KW-1185">Reference proteome</keyword>
<reference evidence="2 3" key="1">
    <citation type="journal article" date="2011" name="PLoS Pathog.">
        <title>Endophytic Life Strategies Decoded by Genome and Transcriptome Analyses of the Mutualistic Root Symbiont Piriformospora indica.</title>
        <authorList>
            <person name="Zuccaro A."/>
            <person name="Lahrmann U."/>
            <person name="Guldener U."/>
            <person name="Langen G."/>
            <person name="Pfiffi S."/>
            <person name="Biedenkopf D."/>
            <person name="Wong P."/>
            <person name="Samans B."/>
            <person name="Grimm C."/>
            <person name="Basiewicz M."/>
            <person name="Murat C."/>
            <person name="Martin F."/>
            <person name="Kogel K.H."/>
        </authorList>
    </citation>
    <scope>NUCLEOTIDE SEQUENCE [LARGE SCALE GENOMIC DNA]</scope>
    <source>
        <strain evidence="2 3">DSM 11827</strain>
    </source>
</reference>
<sequence>MPSPSTIQAVHGRPETKHQSSLSSLPSTPDLHTDAKTGNNNAHNDVSSSLEVTTLVEDLRMGSPHEESLQDPGATTLSYDSPLGTIKSEETSNIPGLETDERRRPELSTSLKRTFSSLPASPDQLDSFKRRRVSETDPALKSDSSEVGTLTTTIKPESAEQTSVASVVINAEPQVKREPSPDRLPSPIDVDAPPLSLYEQLGLPGRTSGSHRVPRPKFSRSQVVERSAWAEKMSNAIRWVRGNEHAPLEMGNIFWRADGVCFDWSVSKEELLEATHSKTPILTHHDHQETVEAPNASIQQAQRLESNGDANANRSMVIDDAVSGLRMLSAETLSGVAICFLDRYTRCFDHLQSRKELRKAYSVDAIMTLQFNDLPTEGTCPSRW</sequence>
<dbReference type="HOGENOM" id="CLU_719848_0_0_1"/>
<dbReference type="InParanoid" id="G4TX81"/>
<proteinExistence type="predicted"/>
<dbReference type="Proteomes" id="UP000007148">
    <property type="component" value="Unassembled WGS sequence"/>
</dbReference>
<name>G4TX81_SERID</name>
<feature type="compositionally biased region" description="Basic and acidic residues" evidence="1">
    <location>
        <begin position="133"/>
        <end position="144"/>
    </location>
</feature>
<gene>
    <name evidence="2" type="ORF">PIIN_09920</name>
</gene>
<dbReference type="EMBL" id="CAFZ01000554">
    <property type="protein sequence ID" value="CCA75924.1"/>
    <property type="molecule type" value="Genomic_DNA"/>
</dbReference>
<feature type="compositionally biased region" description="Polar residues" evidence="1">
    <location>
        <begin position="107"/>
        <end position="119"/>
    </location>
</feature>
<evidence type="ECO:0000313" key="2">
    <source>
        <dbReference type="EMBL" id="CCA75924.1"/>
    </source>
</evidence>